<dbReference type="Proteomes" id="UP000199289">
    <property type="component" value="Unassembled WGS sequence"/>
</dbReference>
<feature type="transmembrane region" description="Helical" evidence="1">
    <location>
        <begin position="27"/>
        <end position="54"/>
    </location>
</feature>
<keyword evidence="6" id="KW-1185">Reference proteome</keyword>
<reference evidence="5" key="2">
    <citation type="submission" date="2016-10" db="EMBL/GenBank/DDBJ databases">
        <authorList>
            <person name="Varghese N."/>
            <person name="Submissions S."/>
        </authorList>
    </citation>
    <scope>NUCLEOTIDE SEQUENCE [LARGE SCALE GENOMIC DNA]</scope>
    <source>
        <strain evidence="5">CGMCC 1.12397</strain>
    </source>
</reference>
<evidence type="ECO:0000313" key="4">
    <source>
        <dbReference type="EMBL" id="SDQ08154.1"/>
    </source>
</evidence>
<reference evidence="3 6" key="3">
    <citation type="submission" date="2018-07" db="EMBL/GenBank/DDBJ databases">
        <title>Genome sequence of extremly halophilic archaeon Halopelagius longus strain BC12-B1.</title>
        <authorList>
            <person name="Zhang X."/>
        </authorList>
    </citation>
    <scope>NUCLEOTIDE SEQUENCE [LARGE SCALE GENOMIC DNA]</scope>
    <source>
        <strain evidence="3 6">BC12-B1</strain>
    </source>
</reference>
<evidence type="ECO:0000259" key="2">
    <source>
        <dbReference type="Pfam" id="PF26243"/>
    </source>
</evidence>
<keyword evidence="1" id="KW-1133">Transmembrane helix</keyword>
<dbReference type="AlphaFoldDB" id="A0A1H0XZ24"/>
<feature type="transmembrane region" description="Helical" evidence="1">
    <location>
        <begin position="142"/>
        <end position="172"/>
    </location>
</feature>
<dbReference type="Pfam" id="PF26243">
    <property type="entry name" value="DUF8056"/>
    <property type="match status" value="1"/>
</dbReference>
<feature type="transmembrane region" description="Helical" evidence="1">
    <location>
        <begin position="99"/>
        <end position="122"/>
    </location>
</feature>
<reference evidence="4" key="1">
    <citation type="submission" date="2016-10" db="EMBL/GenBank/DDBJ databases">
        <authorList>
            <person name="de Groot N.N."/>
        </authorList>
    </citation>
    <scope>NUCLEOTIDE SEQUENCE [LARGE SCALE GENOMIC DNA]</scope>
    <source>
        <strain evidence="4">CGMCC 1.12397</strain>
    </source>
</reference>
<dbReference type="OrthoDB" id="271552at2157"/>
<dbReference type="EMBL" id="QQST01000001">
    <property type="protein sequence ID" value="RDI72185.1"/>
    <property type="molecule type" value="Genomic_DNA"/>
</dbReference>
<organism evidence="4 5">
    <name type="scientific">Halopelagius longus</name>
    <dbReference type="NCBI Taxonomy" id="1236180"/>
    <lineage>
        <taxon>Archaea</taxon>
        <taxon>Methanobacteriati</taxon>
        <taxon>Methanobacteriota</taxon>
        <taxon>Stenosarchaea group</taxon>
        <taxon>Halobacteria</taxon>
        <taxon>Halobacteriales</taxon>
        <taxon>Haloferacaceae</taxon>
    </lineage>
</organism>
<evidence type="ECO:0000313" key="3">
    <source>
        <dbReference type="EMBL" id="RDI72185.1"/>
    </source>
</evidence>
<dbReference type="EMBL" id="FNKQ01000001">
    <property type="protein sequence ID" value="SDQ08154.1"/>
    <property type="molecule type" value="Genomic_DNA"/>
</dbReference>
<dbReference type="Proteomes" id="UP000255421">
    <property type="component" value="Unassembled WGS sequence"/>
</dbReference>
<feature type="domain" description="DUF8056" evidence="2">
    <location>
        <begin position="1"/>
        <end position="176"/>
    </location>
</feature>
<feature type="transmembrane region" description="Helical" evidence="1">
    <location>
        <begin position="66"/>
        <end position="87"/>
    </location>
</feature>
<evidence type="ECO:0000313" key="5">
    <source>
        <dbReference type="Proteomes" id="UP000199289"/>
    </source>
</evidence>
<keyword evidence="1" id="KW-0812">Transmembrane</keyword>
<evidence type="ECO:0000256" key="1">
    <source>
        <dbReference type="SAM" id="Phobius"/>
    </source>
</evidence>
<name>A0A1H0XZ24_9EURY</name>
<dbReference type="RefSeq" id="WP_092531854.1">
    <property type="nucleotide sequence ID" value="NZ_FNKQ01000001.1"/>
</dbReference>
<dbReference type="InterPro" id="IPR058369">
    <property type="entry name" value="DUF8056"/>
</dbReference>
<sequence>MADGYNGVFGAFPYAFRSSRSLLFKSYVLVSAAAVGLISLFVLIGVVVLVGNTAAVQGGSLTLSRAFYIVVGLLVVLPAVAPILVVARRHRRGIESRDRYEAALAVAGFLFLLSLYFGLVASMPETFVLDGETVTRPAPSGVFAPVVALLYAIPSAFSWVVPLGGALLIAAVHRLLG</sequence>
<proteinExistence type="predicted"/>
<keyword evidence="1" id="KW-0472">Membrane</keyword>
<evidence type="ECO:0000313" key="6">
    <source>
        <dbReference type="Proteomes" id="UP000255421"/>
    </source>
</evidence>
<protein>
    <recommendedName>
        <fullName evidence="2">DUF8056 domain-containing protein</fullName>
    </recommendedName>
</protein>
<gene>
    <name evidence="3" type="ORF">DWB78_10935</name>
    <name evidence="4" type="ORF">SAMN05216278_0295</name>
</gene>
<accession>A0A1H0XZ24</accession>